<dbReference type="GO" id="GO:0005948">
    <property type="term" value="C:acetolactate synthase complex"/>
    <property type="evidence" value="ECO:0007669"/>
    <property type="project" value="TreeGrafter"/>
</dbReference>
<comment type="caution">
    <text evidence="7">The sequence shown here is derived from an EMBL/GenBank/DDBJ whole genome shotgun (WGS) entry which is preliminary data.</text>
</comment>
<dbReference type="Gene3D" id="3.40.50.970">
    <property type="match status" value="2"/>
</dbReference>
<gene>
    <name evidence="7" type="ORF">UR52_C0001G0032</name>
</gene>
<dbReference type="GO" id="GO:0000287">
    <property type="term" value="F:magnesium ion binding"/>
    <property type="evidence" value="ECO:0007669"/>
    <property type="project" value="InterPro"/>
</dbReference>
<dbReference type="GO" id="GO:0003984">
    <property type="term" value="F:acetolactate synthase activity"/>
    <property type="evidence" value="ECO:0007669"/>
    <property type="project" value="TreeGrafter"/>
</dbReference>
<dbReference type="InterPro" id="IPR012000">
    <property type="entry name" value="Thiamin_PyroP_enz_cen_dom"/>
</dbReference>
<dbReference type="CDD" id="cd00568">
    <property type="entry name" value="TPP_enzymes"/>
    <property type="match status" value="1"/>
</dbReference>
<evidence type="ECO:0000256" key="2">
    <source>
        <dbReference type="ARBA" id="ARBA00023052"/>
    </source>
</evidence>
<dbReference type="InterPro" id="IPR029061">
    <property type="entry name" value="THDP-binding"/>
</dbReference>
<dbReference type="EMBL" id="LBPN01000001">
    <property type="protein sequence ID" value="KKP59952.1"/>
    <property type="molecule type" value="Genomic_DNA"/>
</dbReference>
<dbReference type="PATRIC" id="fig|1618434.3.peg.32"/>
<dbReference type="InterPro" id="IPR045229">
    <property type="entry name" value="TPP_enz"/>
</dbReference>
<organism evidence="7 8">
    <name type="scientific">Candidatus Gottesmanbacteria bacterium GW2011_GWA1_34_13</name>
    <dbReference type="NCBI Taxonomy" id="1618434"/>
    <lineage>
        <taxon>Bacteria</taxon>
        <taxon>Candidatus Gottesmaniibacteriota</taxon>
    </lineage>
</organism>
<dbReference type="InterPro" id="IPR012001">
    <property type="entry name" value="Thiamin_PyroP_enz_TPP-bd_dom"/>
</dbReference>
<dbReference type="SUPFAM" id="SSF52518">
    <property type="entry name" value="Thiamin diphosphate-binding fold (THDP-binding)"/>
    <property type="match status" value="2"/>
</dbReference>
<evidence type="ECO:0000313" key="7">
    <source>
        <dbReference type="EMBL" id="KKP59952.1"/>
    </source>
</evidence>
<dbReference type="Pfam" id="PF00205">
    <property type="entry name" value="TPP_enzyme_M"/>
    <property type="match status" value="1"/>
</dbReference>
<dbReference type="AlphaFoldDB" id="A0A0G0DXR6"/>
<dbReference type="CDD" id="cd07035">
    <property type="entry name" value="TPP_PYR_POX_like"/>
    <property type="match status" value="1"/>
</dbReference>
<dbReference type="PANTHER" id="PTHR18968:SF142">
    <property type="entry name" value="ACETOLACTATE SYNTHASE"/>
    <property type="match status" value="1"/>
</dbReference>
<dbReference type="GO" id="GO:0050660">
    <property type="term" value="F:flavin adenine dinucleotide binding"/>
    <property type="evidence" value="ECO:0007669"/>
    <property type="project" value="TreeGrafter"/>
</dbReference>
<dbReference type="Proteomes" id="UP000034176">
    <property type="component" value="Unassembled WGS sequence"/>
</dbReference>
<name>A0A0G0DXR6_9BACT</name>
<reference evidence="7 8" key="1">
    <citation type="journal article" date="2015" name="Nature">
        <title>rRNA introns, odd ribosomes, and small enigmatic genomes across a large radiation of phyla.</title>
        <authorList>
            <person name="Brown C.T."/>
            <person name="Hug L.A."/>
            <person name="Thomas B.C."/>
            <person name="Sharon I."/>
            <person name="Castelle C.J."/>
            <person name="Singh A."/>
            <person name="Wilkins M.J."/>
            <person name="Williams K.H."/>
            <person name="Banfield J.F."/>
        </authorList>
    </citation>
    <scope>NUCLEOTIDE SEQUENCE [LARGE SCALE GENOMIC DNA]</scope>
</reference>
<dbReference type="InterPro" id="IPR011766">
    <property type="entry name" value="TPP_enzyme_TPP-bd"/>
</dbReference>
<dbReference type="GO" id="GO:0009097">
    <property type="term" value="P:isoleucine biosynthetic process"/>
    <property type="evidence" value="ECO:0007669"/>
    <property type="project" value="TreeGrafter"/>
</dbReference>
<feature type="domain" description="Thiamine pyrophosphate enzyme N-terminal TPP-binding" evidence="6">
    <location>
        <begin position="7"/>
        <end position="111"/>
    </location>
</feature>
<dbReference type="InterPro" id="IPR029035">
    <property type="entry name" value="DHS-like_NAD/FAD-binding_dom"/>
</dbReference>
<feature type="domain" description="Thiamine pyrophosphate enzyme TPP-binding" evidence="5">
    <location>
        <begin position="401"/>
        <end position="551"/>
    </location>
</feature>
<evidence type="ECO:0000259" key="6">
    <source>
        <dbReference type="Pfam" id="PF02776"/>
    </source>
</evidence>
<evidence type="ECO:0000313" key="8">
    <source>
        <dbReference type="Proteomes" id="UP000034176"/>
    </source>
</evidence>
<dbReference type="GO" id="GO:0030976">
    <property type="term" value="F:thiamine pyrophosphate binding"/>
    <property type="evidence" value="ECO:0007669"/>
    <property type="project" value="InterPro"/>
</dbReference>
<dbReference type="SUPFAM" id="SSF52467">
    <property type="entry name" value="DHS-like NAD/FAD-binding domain"/>
    <property type="match status" value="1"/>
</dbReference>
<sequence length="601" mass="67319">MAQKLIRVADFIPQYLYNFGIRHIFMLSGAGIMHLTDGLTVFRKIKPVCFHHEQAQAMAVEAYAKTNNNFAVGYFTTGPGAINALTGTAGAWLDSVPCLFISGQVKQKEATYKIGNPAIRQCGVQEINIAPMVQSITKYYYFVDKPQDIKYHLEKAIYISKSGRPGPVWLEIPLDVQSALINTQNLVGYPKPKQQSISTDSVNKIVNLLKISKRPVILAGRGVRIANIEKIFHAFVSKFKIPVVTTFLGIDVIDNNHPNYVGRIGIKGDRAGNLAIQNTDLLIVFGSSMPVAEIGYDYDSFSPNSKKIIIDIDISSHKKNNLKADLYVQIDLNKLLPILYSKLSKVTLNFDQVWIKHCQIWKKKYPVCLPNYKLIKKGINTYLLVDELCRLLSGNDVVVTDAGSTFYIGSQAVFIKPGMRYITSGGFATMGYSLPAAIGASFAHNNQRIICITGDGSFQQNIQELQTMIHYKLPIKIFVLNNQGYYSIKYSQKKYFAERFIGEGPNSGVSFPNLKKIATAYGLNYIKIDNNRNLKRGIKQVLKKGAVLCEVIIEKNQMVIPAVESVLNPDGSMESRPFEDMFPFLDRPEYISNLLNKTYDK</sequence>
<accession>A0A0G0DXR6</accession>
<dbReference type="PANTHER" id="PTHR18968">
    <property type="entry name" value="THIAMINE PYROPHOSPHATE ENZYMES"/>
    <property type="match status" value="1"/>
</dbReference>
<dbReference type="Pfam" id="PF02776">
    <property type="entry name" value="TPP_enzyme_N"/>
    <property type="match status" value="1"/>
</dbReference>
<dbReference type="Gene3D" id="3.40.50.1220">
    <property type="entry name" value="TPP-binding domain"/>
    <property type="match status" value="1"/>
</dbReference>
<dbReference type="GO" id="GO:0009099">
    <property type="term" value="P:L-valine biosynthetic process"/>
    <property type="evidence" value="ECO:0007669"/>
    <property type="project" value="TreeGrafter"/>
</dbReference>
<keyword evidence="2 3" id="KW-0786">Thiamine pyrophosphate</keyword>
<comment type="similarity">
    <text evidence="1 3">Belongs to the TPP enzyme family.</text>
</comment>
<evidence type="ECO:0000256" key="1">
    <source>
        <dbReference type="ARBA" id="ARBA00007812"/>
    </source>
</evidence>
<evidence type="ECO:0000259" key="4">
    <source>
        <dbReference type="Pfam" id="PF00205"/>
    </source>
</evidence>
<proteinExistence type="inferred from homology"/>
<evidence type="ECO:0000256" key="3">
    <source>
        <dbReference type="RuleBase" id="RU362132"/>
    </source>
</evidence>
<evidence type="ECO:0000259" key="5">
    <source>
        <dbReference type="Pfam" id="PF02775"/>
    </source>
</evidence>
<feature type="domain" description="Thiamine pyrophosphate enzyme central" evidence="4">
    <location>
        <begin position="202"/>
        <end position="336"/>
    </location>
</feature>
<protein>
    <submittedName>
        <fullName evidence="7">Thiamine pyrophosphate protein central region</fullName>
    </submittedName>
</protein>
<dbReference type="Pfam" id="PF02775">
    <property type="entry name" value="TPP_enzyme_C"/>
    <property type="match status" value="1"/>
</dbReference>
<dbReference type="STRING" id="1618434.UR52_C0001G0032"/>